<accession>A0A5C5ZQF8</accession>
<dbReference type="Proteomes" id="UP000315440">
    <property type="component" value="Unassembled WGS sequence"/>
</dbReference>
<sequence length="217" mass="23035" precursor="true">MKTNPIRLFVAAVVAALALGTASADAADKNELLQPVCWNEPACSASCDACGSDTCYAEAEEVTVEKHCWEIECEKVCVPPVRFPWQCGGSKLTLFSWLDKNKCGDCCSDGCCSEACCADACGCGAGCCEPTCGCDGCCCDMDCDCESCPPLCCNDKLSCLSPWGCKVRCVRDLKKETCEVTKCEYKWEVRRLPACCPDGCCGGSGCCGECCSTCCEP</sequence>
<keyword evidence="1" id="KW-0732">Signal</keyword>
<dbReference type="EMBL" id="SJPQ01000002">
    <property type="protein sequence ID" value="TWT88523.1"/>
    <property type="molecule type" value="Genomic_DNA"/>
</dbReference>
<evidence type="ECO:0000256" key="1">
    <source>
        <dbReference type="SAM" id="SignalP"/>
    </source>
</evidence>
<name>A0A5C5ZQF8_9BACT</name>
<keyword evidence="3" id="KW-1185">Reference proteome</keyword>
<dbReference type="OrthoDB" id="289236at2"/>
<organism evidence="2 3">
    <name type="scientific">Pseudobythopirellula maris</name>
    <dbReference type="NCBI Taxonomy" id="2527991"/>
    <lineage>
        <taxon>Bacteria</taxon>
        <taxon>Pseudomonadati</taxon>
        <taxon>Planctomycetota</taxon>
        <taxon>Planctomycetia</taxon>
        <taxon>Pirellulales</taxon>
        <taxon>Lacipirellulaceae</taxon>
        <taxon>Pseudobythopirellula</taxon>
    </lineage>
</organism>
<feature type="signal peptide" evidence="1">
    <location>
        <begin position="1"/>
        <end position="26"/>
    </location>
</feature>
<feature type="chain" id="PRO_5023114826" evidence="1">
    <location>
        <begin position="27"/>
        <end position="217"/>
    </location>
</feature>
<dbReference type="AlphaFoldDB" id="A0A5C5ZQF8"/>
<dbReference type="RefSeq" id="WP_146399654.1">
    <property type="nucleotide sequence ID" value="NZ_SJPQ01000002.1"/>
</dbReference>
<gene>
    <name evidence="2" type="ORF">Mal64_20060</name>
</gene>
<evidence type="ECO:0000313" key="2">
    <source>
        <dbReference type="EMBL" id="TWT88523.1"/>
    </source>
</evidence>
<evidence type="ECO:0000313" key="3">
    <source>
        <dbReference type="Proteomes" id="UP000315440"/>
    </source>
</evidence>
<protein>
    <submittedName>
        <fullName evidence="2">Uncharacterized protein</fullName>
    </submittedName>
</protein>
<reference evidence="2 3" key="1">
    <citation type="submission" date="2019-02" db="EMBL/GenBank/DDBJ databases">
        <title>Deep-cultivation of Planctomycetes and their phenomic and genomic characterization uncovers novel biology.</title>
        <authorList>
            <person name="Wiegand S."/>
            <person name="Jogler M."/>
            <person name="Boedeker C."/>
            <person name="Pinto D."/>
            <person name="Vollmers J."/>
            <person name="Rivas-Marin E."/>
            <person name="Kohn T."/>
            <person name="Peeters S.H."/>
            <person name="Heuer A."/>
            <person name="Rast P."/>
            <person name="Oberbeckmann S."/>
            <person name="Bunk B."/>
            <person name="Jeske O."/>
            <person name="Meyerdierks A."/>
            <person name="Storesund J.E."/>
            <person name="Kallscheuer N."/>
            <person name="Luecker S."/>
            <person name="Lage O.M."/>
            <person name="Pohl T."/>
            <person name="Merkel B.J."/>
            <person name="Hornburger P."/>
            <person name="Mueller R.-W."/>
            <person name="Bruemmer F."/>
            <person name="Labrenz M."/>
            <person name="Spormann A.M."/>
            <person name="Op Den Camp H."/>
            <person name="Overmann J."/>
            <person name="Amann R."/>
            <person name="Jetten M.S.M."/>
            <person name="Mascher T."/>
            <person name="Medema M.H."/>
            <person name="Devos D.P."/>
            <person name="Kaster A.-K."/>
            <person name="Ovreas L."/>
            <person name="Rohde M."/>
            <person name="Galperin M.Y."/>
            <person name="Jogler C."/>
        </authorList>
    </citation>
    <scope>NUCLEOTIDE SEQUENCE [LARGE SCALE GENOMIC DNA]</scope>
    <source>
        <strain evidence="2 3">Mal64</strain>
    </source>
</reference>
<proteinExistence type="predicted"/>
<comment type="caution">
    <text evidence="2">The sequence shown here is derived from an EMBL/GenBank/DDBJ whole genome shotgun (WGS) entry which is preliminary data.</text>
</comment>